<dbReference type="EMBL" id="MU006715">
    <property type="protein sequence ID" value="KAF2627947.1"/>
    <property type="molecule type" value="Genomic_DNA"/>
</dbReference>
<gene>
    <name evidence="1" type="ORF">BU25DRAFT_46935</name>
</gene>
<comment type="caution">
    <text evidence="1">The sequence shown here is derived from an EMBL/GenBank/DDBJ whole genome shotgun (WGS) entry which is preliminary data.</text>
</comment>
<proteinExistence type="predicted"/>
<reference evidence="1" key="1">
    <citation type="journal article" date="2020" name="Stud. Mycol.">
        <title>101 Dothideomycetes genomes: a test case for predicting lifestyles and emergence of pathogens.</title>
        <authorList>
            <person name="Haridas S."/>
            <person name="Albert R."/>
            <person name="Binder M."/>
            <person name="Bloem J."/>
            <person name="Labutti K."/>
            <person name="Salamov A."/>
            <person name="Andreopoulos B."/>
            <person name="Baker S."/>
            <person name="Barry K."/>
            <person name="Bills G."/>
            <person name="Bluhm B."/>
            <person name="Cannon C."/>
            <person name="Castanera R."/>
            <person name="Culley D."/>
            <person name="Daum C."/>
            <person name="Ezra D."/>
            <person name="Gonzalez J."/>
            <person name="Henrissat B."/>
            <person name="Kuo A."/>
            <person name="Liang C."/>
            <person name="Lipzen A."/>
            <person name="Lutzoni F."/>
            <person name="Magnuson J."/>
            <person name="Mondo S."/>
            <person name="Nolan M."/>
            <person name="Ohm R."/>
            <person name="Pangilinan J."/>
            <person name="Park H.-J."/>
            <person name="Ramirez L."/>
            <person name="Alfaro M."/>
            <person name="Sun H."/>
            <person name="Tritt A."/>
            <person name="Yoshinaga Y."/>
            <person name="Zwiers L.-H."/>
            <person name="Turgeon B."/>
            <person name="Goodwin S."/>
            <person name="Spatafora J."/>
            <person name="Crous P."/>
            <person name="Grigoriev I."/>
        </authorList>
    </citation>
    <scope>NUCLEOTIDE SEQUENCE</scope>
    <source>
        <strain evidence="1">CBS 525.71</strain>
    </source>
</reference>
<sequence>MTTPRFRPPTAGVASRAYLRLHTATADLGMLHAPHWSIAHSLCCRCSMCPAAVCLHTSPLLSLLSLLPPPSCRYCQCPRCTLPFHAP</sequence>
<evidence type="ECO:0000313" key="2">
    <source>
        <dbReference type="Proteomes" id="UP000799754"/>
    </source>
</evidence>
<evidence type="ECO:0000313" key="1">
    <source>
        <dbReference type="EMBL" id="KAF2627947.1"/>
    </source>
</evidence>
<dbReference type="Proteomes" id="UP000799754">
    <property type="component" value="Unassembled WGS sequence"/>
</dbReference>
<organism evidence="1 2">
    <name type="scientific">Macroventuria anomochaeta</name>
    <dbReference type="NCBI Taxonomy" id="301207"/>
    <lineage>
        <taxon>Eukaryota</taxon>
        <taxon>Fungi</taxon>
        <taxon>Dikarya</taxon>
        <taxon>Ascomycota</taxon>
        <taxon>Pezizomycotina</taxon>
        <taxon>Dothideomycetes</taxon>
        <taxon>Pleosporomycetidae</taxon>
        <taxon>Pleosporales</taxon>
        <taxon>Pleosporineae</taxon>
        <taxon>Didymellaceae</taxon>
        <taxon>Macroventuria</taxon>
    </lineage>
</organism>
<name>A0ACB6S1V2_9PLEO</name>
<protein>
    <submittedName>
        <fullName evidence="1">Uncharacterized protein</fullName>
    </submittedName>
</protein>
<keyword evidence="2" id="KW-1185">Reference proteome</keyword>
<accession>A0ACB6S1V2</accession>